<protein>
    <submittedName>
        <fullName evidence="1">Subtilisin-like protein</fullName>
    </submittedName>
</protein>
<organism evidence="1 2">
    <name type="scientific">Hypoxylon rubiginosum</name>
    <dbReference type="NCBI Taxonomy" id="110542"/>
    <lineage>
        <taxon>Eukaryota</taxon>
        <taxon>Fungi</taxon>
        <taxon>Dikarya</taxon>
        <taxon>Ascomycota</taxon>
        <taxon>Pezizomycotina</taxon>
        <taxon>Sordariomycetes</taxon>
        <taxon>Xylariomycetidae</taxon>
        <taxon>Xylariales</taxon>
        <taxon>Hypoxylaceae</taxon>
        <taxon>Hypoxylon</taxon>
    </lineage>
</organism>
<evidence type="ECO:0000313" key="2">
    <source>
        <dbReference type="Proteomes" id="UP001497700"/>
    </source>
</evidence>
<sequence length="418" mass="44265">MKIFNLLLVALAPLTLAKAPLMKTDAASGIADNYIVVMKTTDRKTLQKHYQQMNTHAQQGKDKKGIKKTYGISEFNGYHIECDNSTLDTIRNDPNVKYVVQNCLATIEAPISRNIPRSDAATDLWGLGRISHRESGRKAYKWEAPAEGAEQTYAYILDTGIRLTHQELGGRATFGENFIDGSPDIDENGHGTHVAGSVGGNTVGVNNSTQLIAVKVLDKHGGGDGGSLIAGIDWVVKDAQARGITARSVINMSLGGDKSQAVNDAVRNAVNGGMTVVVAAGNSDKDACTISPASAPEAITVAAIEECDKRANFSNWGSCVDIHAPGVEIYSAWNKGDTAYMTAAGTSMSSPQVAGLVTYLMSRELISGPAAIAKRMIGLATLNRVNDPKGSPNLIAFNGNLAELFYDSNSGDNDGCSS</sequence>
<comment type="caution">
    <text evidence="1">The sequence shown here is derived from an EMBL/GenBank/DDBJ whole genome shotgun (WGS) entry which is preliminary data.</text>
</comment>
<gene>
    <name evidence="1" type="ORF">F4820DRAFT_448373</name>
</gene>
<name>A0ACB9Z2E6_9PEZI</name>
<keyword evidence="2" id="KW-1185">Reference proteome</keyword>
<evidence type="ECO:0000313" key="1">
    <source>
        <dbReference type="EMBL" id="KAI4865160.1"/>
    </source>
</evidence>
<reference evidence="1 2" key="1">
    <citation type="journal article" date="2022" name="New Phytol.">
        <title>Ecological generalism drives hyperdiversity of secondary metabolite gene clusters in xylarialean endophytes.</title>
        <authorList>
            <person name="Franco M.E.E."/>
            <person name="Wisecaver J.H."/>
            <person name="Arnold A.E."/>
            <person name="Ju Y.M."/>
            <person name="Slot J.C."/>
            <person name="Ahrendt S."/>
            <person name="Moore L.P."/>
            <person name="Eastman K.E."/>
            <person name="Scott K."/>
            <person name="Konkel Z."/>
            <person name="Mondo S.J."/>
            <person name="Kuo A."/>
            <person name="Hayes R.D."/>
            <person name="Haridas S."/>
            <person name="Andreopoulos B."/>
            <person name="Riley R."/>
            <person name="LaButti K."/>
            <person name="Pangilinan J."/>
            <person name="Lipzen A."/>
            <person name="Amirebrahimi M."/>
            <person name="Yan J."/>
            <person name="Adam C."/>
            <person name="Keymanesh K."/>
            <person name="Ng V."/>
            <person name="Louie K."/>
            <person name="Northen T."/>
            <person name="Drula E."/>
            <person name="Henrissat B."/>
            <person name="Hsieh H.M."/>
            <person name="Youens-Clark K."/>
            <person name="Lutzoni F."/>
            <person name="Miadlikowska J."/>
            <person name="Eastwood D.C."/>
            <person name="Hamelin R.C."/>
            <person name="Grigoriev I.V."/>
            <person name="U'Ren J.M."/>
        </authorList>
    </citation>
    <scope>NUCLEOTIDE SEQUENCE [LARGE SCALE GENOMIC DNA]</scope>
    <source>
        <strain evidence="1 2">CBS 119005</strain>
    </source>
</reference>
<dbReference type="EMBL" id="MU393476">
    <property type="protein sequence ID" value="KAI4865160.1"/>
    <property type="molecule type" value="Genomic_DNA"/>
</dbReference>
<accession>A0ACB9Z2E6</accession>
<proteinExistence type="predicted"/>
<dbReference type="Proteomes" id="UP001497700">
    <property type="component" value="Unassembled WGS sequence"/>
</dbReference>